<dbReference type="EMBL" id="PUHY01000005">
    <property type="protein sequence ID" value="PQO37569.1"/>
    <property type="molecule type" value="Genomic_DNA"/>
</dbReference>
<evidence type="ECO:0000313" key="2">
    <source>
        <dbReference type="EMBL" id="PQO37569.1"/>
    </source>
</evidence>
<comment type="caution">
    <text evidence="2">The sequence shown here is derived from an EMBL/GenBank/DDBJ whole genome shotgun (WGS) entry which is preliminary data.</text>
</comment>
<sequence>MTKCFYQPWIKVEFFKAAECLYLTKQTTTLCHSTQLPPDSEGQIMEFHVIGTAEDGTEIDEVMDGQSQFMLTKHLKEMGVELKSITKVTPAIEEPYRSLQTQPSDGLLLATSLLGGLFIALAIIAGLIAMGEPPVIFWAIYFLIAGLGFWIIASMRAIGLTLVQVLMQRK</sequence>
<keyword evidence="1" id="KW-1133">Transmembrane helix</keyword>
<accession>A0A2S8FZE7</accession>
<protein>
    <submittedName>
        <fullName evidence="2">Uncharacterized protein</fullName>
    </submittedName>
</protein>
<name>A0A2S8FZE7_9BACT</name>
<organism evidence="2 3">
    <name type="scientific">Blastopirellula marina</name>
    <dbReference type="NCBI Taxonomy" id="124"/>
    <lineage>
        <taxon>Bacteria</taxon>
        <taxon>Pseudomonadati</taxon>
        <taxon>Planctomycetota</taxon>
        <taxon>Planctomycetia</taxon>
        <taxon>Pirellulales</taxon>
        <taxon>Pirellulaceae</taxon>
        <taxon>Blastopirellula</taxon>
    </lineage>
</organism>
<feature type="transmembrane region" description="Helical" evidence="1">
    <location>
        <begin position="107"/>
        <end position="129"/>
    </location>
</feature>
<dbReference type="RefSeq" id="WP_105328818.1">
    <property type="nucleotide sequence ID" value="NZ_PUHY01000005.1"/>
</dbReference>
<gene>
    <name evidence="2" type="ORF">C5Y83_06385</name>
</gene>
<dbReference type="AlphaFoldDB" id="A0A2S8FZE7"/>
<feature type="transmembrane region" description="Helical" evidence="1">
    <location>
        <begin position="135"/>
        <end position="163"/>
    </location>
</feature>
<keyword evidence="1" id="KW-0472">Membrane</keyword>
<evidence type="ECO:0000256" key="1">
    <source>
        <dbReference type="SAM" id="Phobius"/>
    </source>
</evidence>
<proteinExistence type="predicted"/>
<keyword evidence="1" id="KW-0812">Transmembrane</keyword>
<dbReference type="Proteomes" id="UP000238322">
    <property type="component" value="Unassembled WGS sequence"/>
</dbReference>
<reference evidence="2 3" key="1">
    <citation type="submission" date="2018-02" db="EMBL/GenBank/DDBJ databases">
        <title>Comparative genomes isolates from brazilian mangrove.</title>
        <authorList>
            <person name="Araujo J.E."/>
            <person name="Taketani R.G."/>
            <person name="Silva M.C.P."/>
            <person name="Loureco M.V."/>
            <person name="Andreote F.D."/>
        </authorList>
    </citation>
    <scope>NUCLEOTIDE SEQUENCE [LARGE SCALE GENOMIC DNA]</scope>
    <source>
        <strain evidence="2 3">Hex-1 MGV</strain>
    </source>
</reference>
<evidence type="ECO:0000313" key="3">
    <source>
        <dbReference type="Proteomes" id="UP000238322"/>
    </source>
</evidence>